<evidence type="ECO:0000313" key="2">
    <source>
        <dbReference type="EMBL" id="KAF9510467.1"/>
    </source>
</evidence>
<proteinExistence type="predicted"/>
<keyword evidence="3" id="KW-1185">Reference proteome</keyword>
<feature type="non-terminal residue" evidence="2">
    <location>
        <position position="181"/>
    </location>
</feature>
<dbReference type="Pfam" id="PF18802">
    <property type="entry name" value="CxC1"/>
    <property type="match status" value="1"/>
</dbReference>
<comment type="caution">
    <text evidence="2">The sequence shown here is derived from an EMBL/GenBank/DDBJ whole genome shotgun (WGS) entry which is preliminary data.</text>
</comment>
<name>A0A9P6ARQ8_9AGAM</name>
<protein>
    <recommendedName>
        <fullName evidence="1">CxC1-like cysteine cluster associated with KDZ transposases domain-containing protein</fullName>
    </recommendedName>
</protein>
<sequence>WDRDVIPALIRPYMEYMCESQRGQVPLDSPSIHCSCTGHTVLKQVIAVYMDHEYMVYTCLDQKLTTFDLGLDYIELHICPCAPAPVQLVKQGLFPWSPVHPALAVSLEMLEFVSELFVHLAPNEAAWADMLVKFLARWGHVFKAQDSLHQQFGSALAQYQVLVHVVDAEINKQISVARHEV</sequence>
<dbReference type="Proteomes" id="UP000886523">
    <property type="component" value="Unassembled WGS sequence"/>
</dbReference>
<reference evidence="2" key="1">
    <citation type="journal article" date="2020" name="Nat. Commun.">
        <title>Large-scale genome sequencing of mycorrhizal fungi provides insights into the early evolution of symbiotic traits.</title>
        <authorList>
            <person name="Miyauchi S."/>
            <person name="Kiss E."/>
            <person name="Kuo A."/>
            <person name="Drula E."/>
            <person name="Kohler A."/>
            <person name="Sanchez-Garcia M."/>
            <person name="Morin E."/>
            <person name="Andreopoulos B."/>
            <person name="Barry K.W."/>
            <person name="Bonito G."/>
            <person name="Buee M."/>
            <person name="Carver A."/>
            <person name="Chen C."/>
            <person name="Cichocki N."/>
            <person name="Clum A."/>
            <person name="Culley D."/>
            <person name="Crous P.W."/>
            <person name="Fauchery L."/>
            <person name="Girlanda M."/>
            <person name="Hayes R.D."/>
            <person name="Keri Z."/>
            <person name="LaButti K."/>
            <person name="Lipzen A."/>
            <person name="Lombard V."/>
            <person name="Magnuson J."/>
            <person name="Maillard F."/>
            <person name="Murat C."/>
            <person name="Nolan M."/>
            <person name="Ohm R.A."/>
            <person name="Pangilinan J."/>
            <person name="Pereira M.F."/>
            <person name="Perotto S."/>
            <person name="Peter M."/>
            <person name="Pfister S."/>
            <person name="Riley R."/>
            <person name="Sitrit Y."/>
            <person name="Stielow J.B."/>
            <person name="Szollosi G."/>
            <person name="Zifcakova L."/>
            <person name="Stursova M."/>
            <person name="Spatafora J.W."/>
            <person name="Tedersoo L."/>
            <person name="Vaario L.M."/>
            <person name="Yamada A."/>
            <person name="Yan M."/>
            <person name="Wang P."/>
            <person name="Xu J."/>
            <person name="Bruns T."/>
            <person name="Baldrian P."/>
            <person name="Vilgalys R."/>
            <person name="Dunand C."/>
            <person name="Henrissat B."/>
            <person name="Grigoriev I.V."/>
            <person name="Hibbett D."/>
            <person name="Nagy L.G."/>
            <person name="Martin F.M."/>
        </authorList>
    </citation>
    <scope>NUCLEOTIDE SEQUENCE</scope>
    <source>
        <strain evidence="2">UP504</strain>
    </source>
</reference>
<dbReference type="OrthoDB" id="3200967at2759"/>
<organism evidence="2 3">
    <name type="scientific">Hydnum rufescens UP504</name>
    <dbReference type="NCBI Taxonomy" id="1448309"/>
    <lineage>
        <taxon>Eukaryota</taxon>
        <taxon>Fungi</taxon>
        <taxon>Dikarya</taxon>
        <taxon>Basidiomycota</taxon>
        <taxon>Agaricomycotina</taxon>
        <taxon>Agaricomycetes</taxon>
        <taxon>Cantharellales</taxon>
        <taxon>Hydnaceae</taxon>
        <taxon>Hydnum</taxon>
    </lineage>
</organism>
<dbReference type="AlphaFoldDB" id="A0A9P6ARQ8"/>
<evidence type="ECO:0000259" key="1">
    <source>
        <dbReference type="Pfam" id="PF18802"/>
    </source>
</evidence>
<feature type="domain" description="CxC1-like cysteine cluster associated with KDZ transposases" evidence="1">
    <location>
        <begin position="74"/>
        <end position="135"/>
    </location>
</feature>
<evidence type="ECO:0000313" key="3">
    <source>
        <dbReference type="Proteomes" id="UP000886523"/>
    </source>
</evidence>
<feature type="non-terminal residue" evidence="2">
    <location>
        <position position="1"/>
    </location>
</feature>
<dbReference type="InterPro" id="IPR041320">
    <property type="entry name" value="CxC1"/>
</dbReference>
<dbReference type="EMBL" id="MU129016">
    <property type="protein sequence ID" value="KAF9510467.1"/>
    <property type="molecule type" value="Genomic_DNA"/>
</dbReference>
<gene>
    <name evidence="2" type="ORF">BS47DRAFT_1277008</name>
</gene>
<accession>A0A9P6ARQ8</accession>